<evidence type="ECO:0000256" key="7">
    <source>
        <dbReference type="ARBA" id="ARBA00023268"/>
    </source>
</evidence>
<dbReference type="PROSITE" id="PS00606">
    <property type="entry name" value="KS3_1"/>
    <property type="match status" value="1"/>
</dbReference>
<dbReference type="InterPro" id="IPR029058">
    <property type="entry name" value="AB_hydrolase_fold"/>
</dbReference>
<evidence type="ECO:0000259" key="11">
    <source>
        <dbReference type="PROSITE" id="PS52004"/>
    </source>
</evidence>
<dbReference type="InterPro" id="IPR001031">
    <property type="entry name" value="Thioesterase"/>
</dbReference>
<keyword evidence="5" id="KW-0808">Transferase</keyword>
<dbReference type="GO" id="GO:0031177">
    <property type="term" value="F:phosphopantetheine binding"/>
    <property type="evidence" value="ECO:0007669"/>
    <property type="project" value="InterPro"/>
</dbReference>
<dbReference type="SMART" id="SM00822">
    <property type="entry name" value="PKS_KR"/>
    <property type="match status" value="1"/>
</dbReference>
<dbReference type="SUPFAM" id="SSF52151">
    <property type="entry name" value="FabD/lysophospholipase-like"/>
    <property type="match status" value="1"/>
</dbReference>
<dbReference type="Gene3D" id="3.40.50.720">
    <property type="entry name" value="NAD(P)-binding Rossmann-like Domain"/>
    <property type="match status" value="1"/>
</dbReference>
<evidence type="ECO:0000256" key="9">
    <source>
        <dbReference type="PROSITE-ProRule" id="PRU01363"/>
    </source>
</evidence>
<dbReference type="SUPFAM" id="SSF51735">
    <property type="entry name" value="NAD(P)-binding Rossmann-fold domains"/>
    <property type="match status" value="2"/>
</dbReference>
<dbReference type="CDD" id="cd08956">
    <property type="entry name" value="KR_3_FAS_SDR_x"/>
    <property type="match status" value="1"/>
</dbReference>
<evidence type="ECO:0000256" key="8">
    <source>
        <dbReference type="ARBA" id="ARBA00023315"/>
    </source>
</evidence>
<keyword evidence="6" id="KW-0045">Antibiotic biosynthesis</keyword>
<dbReference type="GO" id="GO:0004315">
    <property type="term" value="F:3-oxoacyl-[acyl-carrier-protein] synthase activity"/>
    <property type="evidence" value="ECO:0007669"/>
    <property type="project" value="InterPro"/>
</dbReference>
<dbReference type="GO" id="GO:0004312">
    <property type="term" value="F:fatty acid synthase activity"/>
    <property type="evidence" value="ECO:0007669"/>
    <property type="project" value="TreeGrafter"/>
</dbReference>
<protein>
    <submittedName>
        <fullName evidence="13">Polyene macrolide polyketide synthase</fullName>
    </submittedName>
</protein>
<dbReference type="SUPFAM" id="SSF53474">
    <property type="entry name" value="alpha/beta-Hydrolases"/>
    <property type="match status" value="1"/>
</dbReference>
<name>A0A2T0T1S2_9PSEU</name>
<dbReference type="InterPro" id="IPR020841">
    <property type="entry name" value="PKS_Beta-ketoAc_synthase_dom"/>
</dbReference>
<gene>
    <name evidence="13" type="ORF">CLV43_107210</name>
</gene>
<dbReference type="Gene3D" id="3.30.70.3290">
    <property type="match status" value="1"/>
</dbReference>
<dbReference type="InterPro" id="IPR042104">
    <property type="entry name" value="PKS_dehydratase_sf"/>
</dbReference>
<feature type="active site" description="Proton donor; for dehydratase activity" evidence="9">
    <location>
        <position position="1081"/>
    </location>
</feature>
<sequence length="2011" mass="209095">MPDDNKLVDYLKWVTADLHQTRRRLEELESGRHEPVAIVGMACRFPGGVASPEDLWELVASGGEAISGFPTDRGWDFSLLAGEGPGRSATLQGGFLRDVADFDPAFFGISPREAMAMDPQQRLLLETSWEAFERAGIDPTRLRGSRTAVFAGTDGQDYANLVLTSGEDVEGHAGTGIAASAIAGRLSYTFGLEGPAVTVDTACSSSLVSLHLAGQALRAGECSLALAGGVTVMTTSLRFAGFTRQGALASDGRCKAFSDSADGTGWSEGVGMFVVERLADAQRNGHPVWAVIRGSAVNQDGASNGFTAPNGPSQQRVIRQALANAGLSAADVDVVEAHGTGTVLGDPIEAQSLLATYGQDRDRPVRLGSVKSNIGHTQAAAGAAGVIKMVMAMRHGVLPETLHVTEPSSHVDWTTGAAELLTERSEWPEVDRPRRSAVSSFGVSGTNAHLVLEQAPEAEAEDVRAAVDRVVPWVLSGKTAAAAADQVARLRSWVAGRPGLDAADVGLSLAVARSQFDHRVGLVGDAVVEGVVGRGRVGVVFSGQGSQRLGMGRGLHGRFPAFAAAFDEVVAGFDGLRDVVWGDDQEVLNRTGWAQPALFAVEVALFRLLESWGVRPEVVAGHSLGEISAAHVAGVLSLADACALVSARARLMEALPPGGAMLAVAAAEADVLPLLAGHEDEVSVAAVNGPSSVVVSGAVAAVERIAAEVADRGWKHRRLAVSHAFHSPLVEPMLADFEAALAPLSFHAPRIPVVSNVTGEVATAEVLCTAGYWVDHVREPVRFADGVAAMDVDVVLELGPDGVLSAMVAEIVPGLASVPILRKDRDEEQAAMTALAALHTRGVRIDWEGFFADTGARLVDLPTYAFQHQRYWPQSLAGAGDVTGAGLASVGHPLLGATMTLAAGEGTVLTGSLSLRTHPWLADHTIMGEAALPATGFMELALRAGDEVGCDRIEELTLSAPLVLPREGAMRVQIQVDADDEHGRRQVRISATPQDGDGEWTRLAAGVLAVGAPAARDIGAWPPEGAVEGELDGFYERSEYGPVFQGMRRVWRAPGEVFVEVALPGDVRDAGMFGLHPALMDAVVQSVAFLDSSEPDRPLAPFSWEGVGLHAGGATALRARLSSAGGDVVSITAVDSAGQPVVSVEALGLRPLAAGATTGPRGGQESLFRLEWAPVDAAVVPETRWAVVGTDELGVSSDLVRAGCPVVGYGASLGEVFGRGNDPELVLVPVSGAPGGGPESVHDATASVLALLQDWLTREDCADARLVLLTRGATDGGNPAAAAVWGLVRGAQSENPGRLLLMDIDDAGASRPRVACAPALLAAGETQVVVTGGDVRAGRLARYSADPDATPREWAADGTVLITGGTGALGAQLARHVVAERGVRRLLLVGTRGPDAPGALELQAELIAHGADVTIAACDVSDRAAVAGLLATVPAEHPLTAVVHTAGVLDDGVIGALTPGRLATVLRPKADAAWHLHELTRDADLVDFVLFSSLSGVMGSPGQGNYAAANAALDALATQRRTEGLPALSLAWGAWAQGSGMTGALSEADIRRMASSGSVPLTGAQGMALFDEATASPEPVLIPLAVKSGARGGVAPHPLLRNLVRAPRRAAAAAGEVSSATLHDRLRGLDTTERERVFLELVVDYAAVVLGHPDSSEIDPERDFLEAGFDSLISVELRNKLADTTGLRLPATVAFDHKTPALLARWLREQVAAGAGSAAATSSGAPEDTIGRTFFEAVNGGKLEEGWTLLKALAGVRPMFDMPAELDELPAPVTLAQGAAEPLLICVSAPVMTGGVHQYARIAAHFGGTRRILALPLPGFGAGESLPASAQAIARVVAESVLHASDGEPFVLVGHSSGGSIALAAAGLLESMWGVRAEGVVMLDTLSVRHGREESTDYRMLAKTYIGDESASTSTVDSTRLSAMAHYLNRMSGLHAEPTTAPKLLVRCSRPLFDSADAASTHEQQEELVPADDVVTIDASHFSLAQEDSAVTARVVEDWLTRIGTTAARVR</sequence>
<dbReference type="InterPro" id="IPR014030">
    <property type="entry name" value="Ketoacyl_synth_N"/>
</dbReference>
<dbReference type="InterPro" id="IPR014031">
    <property type="entry name" value="Ketoacyl_synth_C"/>
</dbReference>
<reference evidence="13 14" key="1">
    <citation type="submission" date="2018-03" db="EMBL/GenBank/DDBJ databases">
        <title>Genomic Encyclopedia of Archaeal and Bacterial Type Strains, Phase II (KMG-II): from individual species to whole genera.</title>
        <authorList>
            <person name="Goeker M."/>
        </authorList>
    </citation>
    <scope>NUCLEOTIDE SEQUENCE [LARGE SCALE GENOMIC DNA]</scope>
    <source>
        <strain evidence="13 14">DSM 44720</strain>
    </source>
</reference>
<dbReference type="InterPro" id="IPR036291">
    <property type="entry name" value="NAD(P)-bd_dom_sf"/>
</dbReference>
<dbReference type="SMART" id="SM00823">
    <property type="entry name" value="PKS_PP"/>
    <property type="match status" value="1"/>
</dbReference>
<dbReference type="FunFam" id="3.40.47.10:FF:000019">
    <property type="entry name" value="Polyketide synthase type I"/>
    <property type="match status" value="1"/>
</dbReference>
<dbReference type="CDD" id="cd00833">
    <property type="entry name" value="PKS"/>
    <property type="match status" value="1"/>
</dbReference>
<dbReference type="Pfam" id="PF22953">
    <property type="entry name" value="SpnB_Rossmann"/>
    <property type="match status" value="1"/>
</dbReference>
<evidence type="ECO:0000259" key="10">
    <source>
        <dbReference type="PROSITE" id="PS50075"/>
    </source>
</evidence>
<organism evidence="13 14">
    <name type="scientific">Umezawaea tangerina</name>
    <dbReference type="NCBI Taxonomy" id="84725"/>
    <lineage>
        <taxon>Bacteria</taxon>
        <taxon>Bacillati</taxon>
        <taxon>Actinomycetota</taxon>
        <taxon>Actinomycetes</taxon>
        <taxon>Pseudonocardiales</taxon>
        <taxon>Pseudonocardiaceae</taxon>
        <taxon>Umezawaea</taxon>
    </lineage>
</organism>
<feature type="domain" description="Ketosynthase family 3 (KS3)" evidence="11">
    <location>
        <begin position="33"/>
        <end position="454"/>
    </location>
</feature>
<dbReference type="Gene3D" id="3.40.50.1820">
    <property type="entry name" value="alpha/beta hydrolase"/>
    <property type="match status" value="1"/>
</dbReference>
<dbReference type="PROSITE" id="PS52004">
    <property type="entry name" value="KS3_2"/>
    <property type="match status" value="1"/>
</dbReference>
<feature type="domain" description="PKS/mFAS DH" evidence="12">
    <location>
        <begin position="892"/>
        <end position="1158"/>
    </location>
</feature>
<comment type="pathway">
    <text evidence="2">Antibiotic biosynthesis.</text>
</comment>
<dbReference type="Gene3D" id="3.40.366.10">
    <property type="entry name" value="Malonyl-Coenzyme A Acyl Carrier Protein, domain 2"/>
    <property type="match status" value="1"/>
</dbReference>
<dbReference type="SMART" id="SM00825">
    <property type="entry name" value="PKS_KS"/>
    <property type="match status" value="1"/>
</dbReference>
<dbReference type="PANTHER" id="PTHR43775:SF51">
    <property type="entry name" value="INACTIVE PHENOLPHTHIOCEROL SYNTHESIS POLYKETIDE SYNTHASE TYPE I PKS1-RELATED"/>
    <property type="match status" value="1"/>
</dbReference>
<evidence type="ECO:0000256" key="1">
    <source>
        <dbReference type="ARBA" id="ARBA00001957"/>
    </source>
</evidence>
<evidence type="ECO:0000313" key="13">
    <source>
        <dbReference type="EMBL" id="PRY39625.1"/>
    </source>
</evidence>
<dbReference type="InterPro" id="IPR015083">
    <property type="entry name" value="NorB/c/GfsB-D-like_docking"/>
</dbReference>
<dbReference type="SMART" id="SM00826">
    <property type="entry name" value="PKS_DH"/>
    <property type="match status" value="1"/>
</dbReference>
<dbReference type="InterPro" id="IPR055123">
    <property type="entry name" value="SpnB-like_Rossmann"/>
</dbReference>
<evidence type="ECO:0000259" key="12">
    <source>
        <dbReference type="PROSITE" id="PS52019"/>
    </source>
</evidence>
<dbReference type="Pfam" id="PF02801">
    <property type="entry name" value="Ketoacyl-synt_C"/>
    <property type="match status" value="1"/>
</dbReference>
<feature type="region of interest" description="C-terminal hotdog fold" evidence="9">
    <location>
        <begin position="1026"/>
        <end position="1158"/>
    </location>
</feature>
<dbReference type="InterPro" id="IPR014043">
    <property type="entry name" value="Acyl_transferase_dom"/>
</dbReference>
<feature type="active site" description="Proton acceptor; for dehydratase activity" evidence="9">
    <location>
        <position position="924"/>
    </location>
</feature>
<dbReference type="InterPro" id="IPR016036">
    <property type="entry name" value="Malonyl_transacylase_ACP-bd"/>
</dbReference>
<evidence type="ECO:0000256" key="4">
    <source>
        <dbReference type="ARBA" id="ARBA00022553"/>
    </source>
</evidence>
<dbReference type="InterPro" id="IPR006162">
    <property type="entry name" value="Ppantetheine_attach_site"/>
</dbReference>
<dbReference type="InterPro" id="IPR049552">
    <property type="entry name" value="PKS_DH_N"/>
</dbReference>
<dbReference type="InterPro" id="IPR020807">
    <property type="entry name" value="PKS_DH"/>
</dbReference>
<evidence type="ECO:0000256" key="3">
    <source>
        <dbReference type="ARBA" id="ARBA00022450"/>
    </source>
</evidence>
<dbReference type="PROSITE" id="PS00012">
    <property type="entry name" value="PHOSPHOPANTETHEINE"/>
    <property type="match status" value="1"/>
</dbReference>
<dbReference type="Gene3D" id="3.40.47.10">
    <property type="match status" value="1"/>
</dbReference>
<dbReference type="SUPFAM" id="SSF53901">
    <property type="entry name" value="Thiolase-like"/>
    <property type="match status" value="1"/>
</dbReference>
<evidence type="ECO:0000256" key="2">
    <source>
        <dbReference type="ARBA" id="ARBA00004792"/>
    </source>
</evidence>
<dbReference type="Pfam" id="PF08659">
    <property type="entry name" value="KR"/>
    <property type="match status" value="1"/>
</dbReference>
<dbReference type="FunFam" id="3.40.366.10:FF:000002">
    <property type="entry name" value="Probable polyketide synthase 2"/>
    <property type="match status" value="1"/>
</dbReference>
<feature type="domain" description="Carrier" evidence="10">
    <location>
        <begin position="1636"/>
        <end position="1711"/>
    </location>
</feature>
<evidence type="ECO:0000256" key="6">
    <source>
        <dbReference type="ARBA" id="ARBA00023194"/>
    </source>
</evidence>
<dbReference type="SMART" id="SM01294">
    <property type="entry name" value="PKS_PP_betabranch"/>
    <property type="match status" value="1"/>
</dbReference>
<dbReference type="PROSITE" id="PS50075">
    <property type="entry name" value="CARRIER"/>
    <property type="match status" value="1"/>
</dbReference>
<dbReference type="OrthoDB" id="9778690at2"/>
<dbReference type="InterPro" id="IPR013968">
    <property type="entry name" value="PKS_KR"/>
</dbReference>
<accession>A0A2T0T1S2</accession>
<dbReference type="Pfam" id="PF21089">
    <property type="entry name" value="PKS_DH_N"/>
    <property type="match status" value="1"/>
</dbReference>
<dbReference type="SMART" id="SM00824">
    <property type="entry name" value="PKS_TE"/>
    <property type="match status" value="1"/>
</dbReference>
<dbReference type="InterPro" id="IPR001227">
    <property type="entry name" value="Ac_transferase_dom_sf"/>
</dbReference>
<dbReference type="InterPro" id="IPR057326">
    <property type="entry name" value="KR_dom"/>
</dbReference>
<dbReference type="Gene3D" id="1.10.1200.10">
    <property type="entry name" value="ACP-like"/>
    <property type="match status" value="1"/>
</dbReference>
<dbReference type="InterPro" id="IPR020802">
    <property type="entry name" value="TesA-like"/>
</dbReference>
<dbReference type="InterPro" id="IPR050091">
    <property type="entry name" value="PKS_NRPS_Biosynth_Enz"/>
</dbReference>
<dbReference type="PANTHER" id="PTHR43775">
    <property type="entry name" value="FATTY ACID SYNTHASE"/>
    <property type="match status" value="1"/>
</dbReference>
<dbReference type="EMBL" id="PVTF01000007">
    <property type="protein sequence ID" value="PRY39625.1"/>
    <property type="molecule type" value="Genomic_DNA"/>
</dbReference>
<dbReference type="Pfam" id="PF00975">
    <property type="entry name" value="Thioesterase"/>
    <property type="match status" value="1"/>
</dbReference>
<keyword evidence="7" id="KW-0511">Multifunctional enzyme</keyword>
<keyword evidence="8" id="KW-0012">Acyltransferase</keyword>
<comment type="caution">
    <text evidence="13">The sequence shown here is derived from an EMBL/GenBank/DDBJ whole genome shotgun (WGS) entry which is preliminary data.</text>
</comment>
<comment type="cofactor">
    <cofactor evidence="1">
        <name>pantetheine 4'-phosphate</name>
        <dbReference type="ChEBI" id="CHEBI:47942"/>
    </cofactor>
</comment>
<dbReference type="Pfam" id="PF00109">
    <property type="entry name" value="ketoacyl-synt"/>
    <property type="match status" value="1"/>
</dbReference>
<dbReference type="GO" id="GO:0006633">
    <property type="term" value="P:fatty acid biosynthetic process"/>
    <property type="evidence" value="ECO:0007669"/>
    <property type="project" value="InterPro"/>
</dbReference>
<dbReference type="InterPro" id="IPR036736">
    <property type="entry name" value="ACP-like_sf"/>
</dbReference>
<dbReference type="InterPro" id="IPR049900">
    <property type="entry name" value="PKS_mFAS_DH"/>
</dbReference>
<dbReference type="PROSITE" id="PS52019">
    <property type="entry name" value="PKS_MFAS_DH"/>
    <property type="match status" value="1"/>
</dbReference>
<dbReference type="SUPFAM" id="SSF47336">
    <property type="entry name" value="ACP-like"/>
    <property type="match status" value="1"/>
</dbReference>
<dbReference type="Pfam" id="PF08990">
    <property type="entry name" value="Docking"/>
    <property type="match status" value="1"/>
</dbReference>
<dbReference type="InterPro" id="IPR009081">
    <property type="entry name" value="PP-bd_ACP"/>
</dbReference>
<dbReference type="GO" id="GO:0033068">
    <property type="term" value="P:macrolide biosynthetic process"/>
    <property type="evidence" value="ECO:0007669"/>
    <property type="project" value="UniProtKB-ARBA"/>
</dbReference>
<dbReference type="InterPro" id="IPR016039">
    <property type="entry name" value="Thiolase-like"/>
</dbReference>
<dbReference type="Pfam" id="PF14765">
    <property type="entry name" value="PS-DH"/>
    <property type="match status" value="1"/>
</dbReference>
<dbReference type="Pfam" id="PF16197">
    <property type="entry name" value="KAsynt_C_assoc"/>
    <property type="match status" value="1"/>
</dbReference>
<evidence type="ECO:0000256" key="5">
    <source>
        <dbReference type="ARBA" id="ARBA00022679"/>
    </source>
</evidence>
<dbReference type="Proteomes" id="UP000239494">
    <property type="component" value="Unassembled WGS sequence"/>
</dbReference>
<proteinExistence type="predicted"/>
<feature type="region of interest" description="N-terminal hotdog fold" evidence="9">
    <location>
        <begin position="892"/>
        <end position="1015"/>
    </location>
</feature>
<dbReference type="Gene3D" id="3.10.129.110">
    <property type="entry name" value="Polyketide synthase dehydratase"/>
    <property type="match status" value="1"/>
</dbReference>
<dbReference type="Pfam" id="PF00550">
    <property type="entry name" value="PP-binding"/>
    <property type="match status" value="1"/>
</dbReference>
<dbReference type="SMART" id="SM00827">
    <property type="entry name" value="PKS_AT"/>
    <property type="match status" value="1"/>
</dbReference>
<dbReference type="InterPro" id="IPR016035">
    <property type="entry name" value="Acyl_Trfase/lysoPLipase"/>
</dbReference>
<dbReference type="InterPro" id="IPR049551">
    <property type="entry name" value="PKS_DH_C"/>
</dbReference>
<dbReference type="InterPro" id="IPR020806">
    <property type="entry name" value="PKS_PP-bd"/>
</dbReference>
<dbReference type="InterPro" id="IPR018201">
    <property type="entry name" value="Ketoacyl_synth_AS"/>
</dbReference>
<keyword evidence="14" id="KW-1185">Reference proteome</keyword>
<keyword evidence="4" id="KW-0597">Phosphoprotein</keyword>
<keyword evidence="3" id="KW-0596">Phosphopantetheine</keyword>
<dbReference type="InterPro" id="IPR032821">
    <property type="entry name" value="PKS_assoc"/>
</dbReference>
<evidence type="ECO:0000313" key="14">
    <source>
        <dbReference type="Proteomes" id="UP000239494"/>
    </source>
</evidence>
<dbReference type="SUPFAM" id="SSF55048">
    <property type="entry name" value="Probable ACP-binding domain of malonyl-CoA ACP transacylase"/>
    <property type="match status" value="1"/>
</dbReference>
<dbReference type="Pfam" id="PF00698">
    <property type="entry name" value="Acyl_transf_1"/>
    <property type="match status" value="1"/>
</dbReference>